<feature type="compositionally biased region" description="Low complexity" evidence="1">
    <location>
        <begin position="77"/>
        <end position="104"/>
    </location>
</feature>
<proteinExistence type="predicted"/>
<organism evidence="2 3">
    <name type="scientific">Ameca splendens</name>
    <dbReference type="NCBI Taxonomy" id="208324"/>
    <lineage>
        <taxon>Eukaryota</taxon>
        <taxon>Metazoa</taxon>
        <taxon>Chordata</taxon>
        <taxon>Craniata</taxon>
        <taxon>Vertebrata</taxon>
        <taxon>Euteleostomi</taxon>
        <taxon>Actinopterygii</taxon>
        <taxon>Neopterygii</taxon>
        <taxon>Teleostei</taxon>
        <taxon>Neoteleostei</taxon>
        <taxon>Acanthomorphata</taxon>
        <taxon>Ovalentaria</taxon>
        <taxon>Atherinomorphae</taxon>
        <taxon>Cyprinodontiformes</taxon>
        <taxon>Goodeidae</taxon>
        <taxon>Ameca</taxon>
    </lineage>
</organism>
<dbReference type="Proteomes" id="UP001469553">
    <property type="component" value="Unassembled WGS sequence"/>
</dbReference>
<feature type="region of interest" description="Disordered" evidence="1">
    <location>
        <begin position="1"/>
        <end position="48"/>
    </location>
</feature>
<protein>
    <submittedName>
        <fullName evidence="2">Uncharacterized protein</fullName>
    </submittedName>
</protein>
<keyword evidence="3" id="KW-1185">Reference proteome</keyword>
<dbReference type="EMBL" id="JAHRIP010057884">
    <property type="protein sequence ID" value="MEQ2303599.1"/>
    <property type="molecule type" value="Genomic_DNA"/>
</dbReference>
<evidence type="ECO:0000256" key="1">
    <source>
        <dbReference type="SAM" id="MobiDB-lite"/>
    </source>
</evidence>
<feature type="region of interest" description="Disordered" evidence="1">
    <location>
        <begin position="228"/>
        <end position="284"/>
    </location>
</feature>
<feature type="non-terminal residue" evidence="2">
    <location>
        <position position="1"/>
    </location>
</feature>
<feature type="region of interest" description="Disordered" evidence="1">
    <location>
        <begin position="77"/>
        <end position="115"/>
    </location>
</feature>
<reference evidence="2 3" key="1">
    <citation type="submission" date="2021-06" db="EMBL/GenBank/DDBJ databases">
        <authorList>
            <person name="Palmer J.M."/>
        </authorList>
    </citation>
    <scope>NUCLEOTIDE SEQUENCE [LARGE SCALE GENOMIC DNA]</scope>
    <source>
        <strain evidence="2 3">AS_MEX2019</strain>
        <tissue evidence="2">Muscle</tissue>
    </source>
</reference>
<gene>
    <name evidence="2" type="ORF">AMECASPLE_018598</name>
</gene>
<sequence>FHTQRSPFWGSGLAIPSPLRCRPSPSPHSPSPTCADATSSLPEGWATTSRLSPVSPASLLASGFQSGPIQWSSAQSSTCAAAPAEPSSSAAAPAEPSTSTAVSARPPTPFTEVNQGSVPVTYSPYSLEFMARVLRRGKVLADLAIHLLSSRGSPELTLEVLSQLKDWKAEWGCYSPISLTVEIIEAERQRIINGTTVVGWSEASDLSSSSPDLACTERTTDASAVIFAGGQSSPSAPVPEPQQAAKPPEPQHAAKPQEFREESEGGPPLTKFQSFQGGPRVDRL</sequence>
<evidence type="ECO:0000313" key="3">
    <source>
        <dbReference type="Proteomes" id="UP001469553"/>
    </source>
</evidence>
<name>A0ABV0ZBJ2_9TELE</name>
<accession>A0ABV0ZBJ2</accession>
<evidence type="ECO:0000313" key="2">
    <source>
        <dbReference type="EMBL" id="MEQ2303599.1"/>
    </source>
</evidence>
<feature type="compositionally biased region" description="Low complexity" evidence="1">
    <location>
        <begin position="241"/>
        <end position="254"/>
    </location>
</feature>
<comment type="caution">
    <text evidence="2">The sequence shown here is derived from an EMBL/GenBank/DDBJ whole genome shotgun (WGS) entry which is preliminary data.</text>
</comment>